<feature type="chain" id="PRO_5047246759" description="Beta-lactamase-related domain-containing protein" evidence="3">
    <location>
        <begin position="23"/>
        <end position="556"/>
    </location>
</feature>
<keyword evidence="6" id="KW-1185">Reference proteome</keyword>
<feature type="signal peptide" evidence="3">
    <location>
        <begin position="1"/>
        <end position="22"/>
    </location>
</feature>
<dbReference type="Gene3D" id="3.40.710.10">
    <property type="entry name" value="DD-peptidase/beta-lactamase superfamily"/>
    <property type="match status" value="1"/>
</dbReference>
<comment type="caution">
    <text evidence="5">The sequence shown here is derived from an EMBL/GenBank/DDBJ whole genome shotgun (WGS) entry which is preliminary data.</text>
</comment>
<proteinExistence type="inferred from homology"/>
<keyword evidence="3" id="KW-0732">Signal</keyword>
<dbReference type="InterPro" id="IPR012338">
    <property type="entry name" value="Beta-lactam/transpept-like"/>
</dbReference>
<sequence length="556" mass="62117">MKRHVVPVFAIALHALLSPSVGIRLEDENYQYPIGGEYGGSDAYRTSLSFSTEKLESYIHEVMDRWKAPGMAVAIVHGNETWAKGFGFASLPSTPVTPHTLFYTGSTTKSFTAAALSLLIDNSSSSNSDTGTTKLTWTTPISQLLRDDFVLSDDWATAHITLEDAASHRTGSAPHDLAFVKSSRDQVRRLRYLPLAAEPRQRFQYNNHMFTTLGYLVETLTGTWLGTFFRDRLWAPMGMDETFLNRGDPRFNEAESRLVLAEGYYWRKRSNDGHGEYVKRPYVPADWDTGAGAVISNVLDYAKYLRAMMREQGPISAAGHRELRTPRTFLDARGAPLFTGPVMRRRQEKQGRKLVHDGRKRLYPHVPDPPLPPSVALYKHEGRYHNPGYGEMIVNLVCDGENSGGSSGPHMQKSESEPPETARKGDDDCHLEAHLADTSIFKFTFMLEHVSGDYWIGWAHVKGVTDPDEPLTAVRAQFRLDERGEVSEVGVDLSGLRGRRDRQQALGNLGSGHGDEPVQEKTGGFHLEDSWKMIRGITSSKKDLHGLVRLMTLVLG</sequence>
<feature type="region of interest" description="Disordered" evidence="2">
    <location>
        <begin position="400"/>
        <end position="426"/>
    </location>
</feature>
<evidence type="ECO:0000313" key="5">
    <source>
        <dbReference type="EMBL" id="KAK8075543.1"/>
    </source>
</evidence>
<evidence type="ECO:0000313" key="6">
    <source>
        <dbReference type="Proteomes" id="UP001433268"/>
    </source>
</evidence>
<evidence type="ECO:0000256" key="3">
    <source>
        <dbReference type="SAM" id="SignalP"/>
    </source>
</evidence>
<name>A0ABR1W0A8_9PEZI</name>
<dbReference type="PANTHER" id="PTHR46825:SF15">
    <property type="entry name" value="BETA-LACTAMASE-RELATED DOMAIN-CONTAINING PROTEIN"/>
    <property type="match status" value="1"/>
</dbReference>
<comment type="similarity">
    <text evidence="1">Belongs to the peptidase S12 family.</text>
</comment>
<dbReference type="Proteomes" id="UP001433268">
    <property type="component" value="Unassembled WGS sequence"/>
</dbReference>
<dbReference type="InterPro" id="IPR050491">
    <property type="entry name" value="AmpC-like"/>
</dbReference>
<accession>A0ABR1W0A8</accession>
<evidence type="ECO:0000259" key="4">
    <source>
        <dbReference type="Pfam" id="PF00144"/>
    </source>
</evidence>
<dbReference type="RefSeq" id="XP_066666483.1">
    <property type="nucleotide sequence ID" value="XM_066814521.1"/>
</dbReference>
<evidence type="ECO:0000256" key="1">
    <source>
        <dbReference type="ARBA" id="ARBA00038215"/>
    </source>
</evidence>
<dbReference type="EMBL" id="JAQQWN010000007">
    <property type="protein sequence ID" value="KAK8075543.1"/>
    <property type="molecule type" value="Genomic_DNA"/>
</dbReference>
<organism evidence="5 6">
    <name type="scientific">Apiospora hydei</name>
    <dbReference type="NCBI Taxonomy" id="1337664"/>
    <lineage>
        <taxon>Eukaryota</taxon>
        <taxon>Fungi</taxon>
        <taxon>Dikarya</taxon>
        <taxon>Ascomycota</taxon>
        <taxon>Pezizomycotina</taxon>
        <taxon>Sordariomycetes</taxon>
        <taxon>Xylariomycetidae</taxon>
        <taxon>Amphisphaeriales</taxon>
        <taxon>Apiosporaceae</taxon>
        <taxon>Apiospora</taxon>
    </lineage>
</organism>
<evidence type="ECO:0000256" key="2">
    <source>
        <dbReference type="SAM" id="MobiDB-lite"/>
    </source>
</evidence>
<dbReference type="PANTHER" id="PTHR46825">
    <property type="entry name" value="D-ALANYL-D-ALANINE-CARBOXYPEPTIDASE/ENDOPEPTIDASE AMPH"/>
    <property type="match status" value="1"/>
</dbReference>
<dbReference type="GeneID" id="92047581"/>
<dbReference type="SUPFAM" id="SSF56601">
    <property type="entry name" value="beta-lactamase/transpeptidase-like"/>
    <property type="match status" value="1"/>
</dbReference>
<dbReference type="InterPro" id="IPR001466">
    <property type="entry name" value="Beta-lactam-related"/>
</dbReference>
<gene>
    <name evidence="5" type="ORF">PG997_010206</name>
</gene>
<feature type="compositionally biased region" description="Basic and acidic residues" evidence="2">
    <location>
        <begin position="412"/>
        <end position="426"/>
    </location>
</feature>
<reference evidence="5 6" key="1">
    <citation type="submission" date="2023-01" db="EMBL/GenBank/DDBJ databases">
        <title>Analysis of 21 Apiospora genomes using comparative genomics revels a genus with tremendous synthesis potential of carbohydrate active enzymes and secondary metabolites.</title>
        <authorList>
            <person name="Sorensen T."/>
        </authorList>
    </citation>
    <scope>NUCLEOTIDE SEQUENCE [LARGE SCALE GENOMIC DNA]</scope>
    <source>
        <strain evidence="5 6">CBS 114990</strain>
    </source>
</reference>
<protein>
    <recommendedName>
        <fullName evidence="4">Beta-lactamase-related domain-containing protein</fullName>
    </recommendedName>
</protein>
<dbReference type="Pfam" id="PF00144">
    <property type="entry name" value="Beta-lactamase"/>
    <property type="match status" value="1"/>
</dbReference>
<feature type="domain" description="Beta-lactamase-related" evidence="4">
    <location>
        <begin position="56"/>
        <end position="342"/>
    </location>
</feature>